<feature type="domain" description="Helicase ATP-binding" evidence="7">
    <location>
        <begin position="1"/>
        <end position="126"/>
    </location>
</feature>
<keyword evidence="3" id="KW-0413">Isomerase</keyword>
<dbReference type="RefSeq" id="XP_003330047.2">
    <property type="nucleotide sequence ID" value="XM_003329999.2"/>
</dbReference>
<dbReference type="PANTHER" id="PTHR13710:SF105">
    <property type="entry name" value="ATP-DEPENDENT DNA HELICASE Q1"/>
    <property type="match status" value="1"/>
</dbReference>
<evidence type="ECO:0000256" key="3">
    <source>
        <dbReference type="ARBA" id="ARBA00023235"/>
    </source>
</evidence>
<dbReference type="Gene3D" id="3.40.50.300">
    <property type="entry name" value="P-loop containing nucleotide triphosphate hydrolases"/>
    <property type="match status" value="2"/>
</dbReference>
<dbReference type="OrthoDB" id="6086888at2759"/>
<accession>E3KMZ2</accession>
<dbReference type="Pfam" id="PF00271">
    <property type="entry name" value="Helicase_C"/>
    <property type="match status" value="1"/>
</dbReference>
<dbReference type="GeneID" id="10544193"/>
<keyword evidence="2" id="KW-0238">DNA-binding</keyword>
<dbReference type="GO" id="GO:0005694">
    <property type="term" value="C:chromosome"/>
    <property type="evidence" value="ECO:0000318"/>
    <property type="project" value="GO_Central"/>
</dbReference>
<dbReference type="EC" id="5.6.2.4" evidence="5"/>
<evidence type="ECO:0000256" key="4">
    <source>
        <dbReference type="ARBA" id="ARBA00034617"/>
    </source>
</evidence>
<dbReference type="GO" id="GO:0006260">
    <property type="term" value="P:DNA replication"/>
    <property type="evidence" value="ECO:0000318"/>
    <property type="project" value="GO_Central"/>
</dbReference>
<dbReference type="GO" id="GO:0000724">
    <property type="term" value="P:double-strand break repair via homologous recombination"/>
    <property type="evidence" value="ECO:0000318"/>
    <property type="project" value="GO_Central"/>
</dbReference>
<dbReference type="GO" id="GO:0003677">
    <property type="term" value="F:DNA binding"/>
    <property type="evidence" value="ECO:0007669"/>
    <property type="project" value="UniProtKB-KW"/>
</dbReference>
<proteinExistence type="inferred from homology"/>
<dbReference type="InterPro" id="IPR001650">
    <property type="entry name" value="Helicase_C-like"/>
</dbReference>
<dbReference type="InParanoid" id="E3KMZ2"/>
<evidence type="ECO:0000256" key="2">
    <source>
        <dbReference type="ARBA" id="ARBA00023125"/>
    </source>
</evidence>
<evidence type="ECO:0000313" key="10">
    <source>
        <dbReference type="Proteomes" id="UP000008783"/>
    </source>
</evidence>
<dbReference type="STRING" id="418459.E3KMZ2"/>
<feature type="region of interest" description="Disordered" evidence="6">
    <location>
        <begin position="584"/>
        <end position="626"/>
    </location>
</feature>
<organism evidence="9 10">
    <name type="scientific">Puccinia graminis f. sp. tritici (strain CRL 75-36-700-3 / race SCCL)</name>
    <name type="common">Black stem rust fungus</name>
    <dbReference type="NCBI Taxonomy" id="418459"/>
    <lineage>
        <taxon>Eukaryota</taxon>
        <taxon>Fungi</taxon>
        <taxon>Dikarya</taxon>
        <taxon>Basidiomycota</taxon>
        <taxon>Pucciniomycotina</taxon>
        <taxon>Pucciniomycetes</taxon>
        <taxon>Pucciniales</taxon>
        <taxon>Pucciniaceae</taxon>
        <taxon>Puccinia</taxon>
    </lineage>
</organism>
<feature type="compositionally biased region" description="Basic and acidic residues" evidence="6">
    <location>
        <begin position="602"/>
        <end position="626"/>
    </location>
</feature>
<dbReference type="InterPro" id="IPR027417">
    <property type="entry name" value="P-loop_NTPase"/>
</dbReference>
<sequence>MTLSLKVIHDIQKGMYSFVYLSPEVFLNSGLFTDLFFSYEFQNKLALIVVDEAHMIYLWGLVASRASKSLNSFDRHQDRSVFRPSFGCMATRLMATNNVPLLMLSATCRPIAVDSILQNLKLQQTDVKMIDGELTRPEIRLIHISMTQTLKSVDDLLRVFSPHTKTSANDTVPTLIYSGSRNATFNVMKVVNEARKTRLHEFDPADGFIRRFHSCTDDDDKITNMKDFTDGKFPIFSTTMALGLGQNLKRVRCVIHMGRGDPASIVQMVGRCGRGGNGGLALMFMEPIRKKGKNSVDDFDLIGFQDDDTRMDALAVTPVCLRIALTVDNLNGYIPLTTEDPHYQTEKAREISKRFPPCDCSNCMPAEAEAIIDKIQQMNTRNFDTFRKDPLSIAKDKSFKVLVRKKKQKPPKPTCKYPKHISAHLKETLIAKFNCFFLETLGPSPEFRPSVFFGELEAQAITDHIDKITQDNTLDTVLLGKVIGGEIFPGQVTSLGEAIKAWFTSEFYHRYLQACEAHQVWLENEGIRLRNEREEYIEQRKRDVAAQAAHRRRLIAAEKAESKKRALDEYAGAIVEKDQVLGSSVSRSQNNKHNLVNNAEARSNRRWEIAAEKAKAQADRSKGKVK</sequence>
<dbReference type="GO" id="GO:0009378">
    <property type="term" value="F:four-way junction helicase activity"/>
    <property type="evidence" value="ECO:0000318"/>
    <property type="project" value="GO_Central"/>
</dbReference>
<feature type="compositionally biased region" description="Polar residues" evidence="6">
    <location>
        <begin position="584"/>
        <end position="601"/>
    </location>
</feature>
<protein>
    <recommendedName>
        <fullName evidence="5">DNA 3'-5' helicase</fullName>
        <ecNumber evidence="5">5.6.2.4</ecNumber>
    </recommendedName>
</protein>
<comment type="similarity">
    <text evidence="1">Belongs to the helicase family. RecQ subfamily.</text>
</comment>
<dbReference type="Proteomes" id="UP000008783">
    <property type="component" value="Unassembled WGS sequence"/>
</dbReference>
<dbReference type="AlphaFoldDB" id="E3KMZ2"/>
<dbReference type="GO" id="GO:0005737">
    <property type="term" value="C:cytoplasm"/>
    <property type="evidence" value="ECO:0000318"/>
    <property type="project" value="GO_Central"/>
</dbReference>
<feature type="domain" description="Helicase C-terminal" evidence="8">
    <location>
        <begin position="145"/>
        <end position="315"/>
    </location>
</feature>
<reference evidence="10" key="2">
    <citation type="journal article" date="2011" name="Proc. Natl. Acad. Sci. U.S.A.">
        <title>Obligate biotrophy features unraveled by the genomic analysis of rust fungi.</title>
        <authorList>
            <person name="Duplessis S."/>
            <person name="Cuomo C.A."/>
            <person name="Lin Y.-C."/>
            <person name="Aerts A."/>
            <person name="Tisserant E."/>
            <person name="Veneault-Fourrey C."/>
            <person name="Joly D.L."/>
            <person name="Hacquard S."/>
            <person name="Amselem J."/>
            <person name="Cantarel B.L."/>
            <person name="Chiu R."/>
            <person name="Coutinho P.M."/>
            <person name="Feau N."/>
            <person name="Field M."/>
            <person name="Frey P."/>
            <person name="Gelhaye E."/>
            <person name="Goldberg J."/>
            <person name="Grabherr M.G."/>
            <person name="Kodira C.D."/>
            <person name="Kohler A."/>
            <person name="Kuees U."/>
            <person name="Lindquist E.A."/>
            <person name="Lucas S.M."/>
            <person name="Mago R."/>
            <person name="Mauceli E."/>
            <person name="Morin E."/>
            <person name="Murat C."/>
            <person name="Pangilinan J.L."/>
            <person name="Park R."/>
            <person name="Pearson M."/>
            <person name="Quesneville H."/>
            <person name="Rouhier N."/>
            <person name="Sakthikumar S."/>
            <person name="Salamov A.A."/>
            <person name="Schmutz J."/>
            <person name="Selles B."/>
            <person name="Shapiro H."/>
            <person name="Tanguay P."/>
            <person name="Tuskan G.A."/>
            <person name="Henrissat B."/>
            <person name="Van de Peer Y."/>
            <person name="Rouze P."/>
            <person name="Ellis J.G."/>
            <person name="Dodds P.N."/>
            <person name="Schein J.E."/>
            <person name="Zhong S."/>
            <person name="Hamelin R.C."/>
            <person name="Grigoriev I.V."/>
            <person name="Szabo L.J."/>
            <person name="Martin F."/>
        </authorList>
    </citation>
    <scope>NUCLEOTIDE SEQUENCE [LARGE SCALE GENOMIC DNA]</scope>
    <source>
        <strain evidence="10">CRL 75-36-700-3 / race SCCL</strain>
    </source>
</reference>
<comment type="catalytic activity">
    <reaction evidence="4">
        <text>Couples ATP hydrolysis with the unwinding of duplex DNA by translocating in the 3'-5' direction.</text>
        <dbReference type="EC" id="5.6.2.4"/>
    </reaction>
</comment>
<reference key="1">
    <citation type="submission" date="2007-01" db="EMBL/GenBank/DDBJ databases">
        <title>The Genome Sequence of Puccinia graminis f. sp. tritici Strain CRL 75-36-700-3.</title>
        <authorList>
            <consortium name="The Broad Institute Genome Sequencing Platform"/>
            <person name="Birren B."/>
            <person name="Lander E."/>
            <person name="Galagan J."/>
            <person name="Nusbaum C."/>
            <person name="Devon K."/>
            <person name="Cuomo C."/>
            <person name="Jaffe D."/>
            <person name="Butler J."/>
            <person name="Alvarez P."/>
            <person name="Gnerre S."/>
            <person name="Grabherr M."/>
            <person name="Mauceli E."/>
            <person name="Brockman W."/>
            <person name="Young S."/>
            <person name="LaButti K."/>
            <person name="Sykes S."/>
            <person name="DeCaprio D."/>
            <person name="Crawford M."/>
            <person name="Koehrsen M."/>
            <person name="Engels R."/>
            <person name="Montgomery P."/>
            <person name="Pearson M."/>
            <person name="Howarth C."/>
            <person name="Larson L."/>
            <person name="White J."/>
            <person name="Zeng Q."/>
            <person name="Kodira C."/>
            <person name="Yandava C."/>
            <person name="Alvarado L."/>
            <person name="O'Leary S."/>
            <person name="Szabo L."/>
            <person name="Dean R."/>
            <person name="Schein J."/>
        </authorList>
    </citation>
    <scope>NUCLEOTIDE SEQUENCE</scope>
    <source>
        <strain>CRL 75-36-700-3</strain>
    </source>
</reference>
<evidence type="ECO:0000313" key="9">
    <source>
        <dbReference type="EMBL" id="EFP85628.2"/>
    </source>
</evidence>
<evidence type="ECO:0000256" key="5">
    <source>
        <dbReference type="ARBA" id="ARBA00034808"/>
    </source>
</evidence>
<dbReference type="GO" id="GO:0043138">
    <property type="term" value="F:3'-5' DNA helicase activity"/>
    <property type="evidence" value="ECO:0000318"/>
    <property type="project" value="GO_Central"/>
</dbReference>
<dbReference type="VEuPathDB" id="FungiDB:PGTG_10957"/>
<dbReference type="SMART" id="SM00490">
    <property type="entry name" value="HELICc"/>
    <property type="match status" value="1"/>
</dbReference>
<dbReference type="HOGENOM" id="CLU_011478_1_1_1"/>
<dbReference type="EMBL" id="DS178296">
    <property type="protein sequence ID" value="EFP85628.2"/>
    <property type="molecule type" value="Genomic_DNA"/>
</dbReference>
<gene>
    <name evidence="9" type="ORF">PGTG_10957</name>
</gene>
<dbReference type="PROSITE" id="PS51192">
    <property type="entry name" value="HELICASE_ATP_BIND_1"/>
    <property type="match status" value="1"/>
</dbReference>
<evidence type="ECO:0000256" key="1">
    <source>
        <dbReference type="ARBA" id="ARBA00005446"/>
    </source>
</evidence>
<dbReference type="KEGG" id="pgr:PGTG_10957"/>
<evidence type="ECO:0000256" key="6">
    <source>
        <dbReference type="SAM" id="MobiDB-lite"/>
    </source>
</evidence>
<dbReference type="InterPro" id="IPR014001">
    <property type="entry name" value="Helicase_ATP-bd"/>
</dbReference>
<evidence type="ECO:0000259" key="7">
    <source>
        <dbReference type="PROSITE" id="PS51192"/>
    </source>
</evidence>
<dbReference type="PANTHER" id="PTHR13710">
    <property type="entry name" value="DNA HELICASE RECQ FAMILY MEMBER"/>
    <property type="match status" value="1"/>
</dbReference>
<keyword evidence="10" id="KW-1185">Reference proteome</keyword>
<dbReference type="SUPFAM" id="SSF52540">
    <property type="entry name" value="P-loop containing nucleoside triphosphate hydrolases"/>
    <property type="match status" value="1"/>
</dbReference>
<dbReference type="PROSITE" id="PS51194">
    <property type="entry name" value="HELICASE_CTER"/>
    <property type="match status" value="1"/>
</dbReference>
<evidence type="ECO:0000259" key="8">
    <source>
        <dbReference type="PROSITE" id="PS51194"/>
    </source>
</evidence>
<name>E3KMZ2_PUCGT</name>